<name>A0A8S1LCP9_PARPR</name>
<dbReference type="EMBL" id="CAJJDM010000036">
    <property type="protein sequence ID" value="CAD8065317.1"/>
    <property type="molecule type" value="Genomic_DNA"/>
</dbReference>
<keyword evidence="2" id="KW-1185">Reference proteome</keyword>
<evidence type="ECO:0000313" key="1">
    <source>
        <dbReference type="EMBL" id="CAD8065317.1"/>
    </source>
</evidence>
<comment type="caution">
    <text evidence="1">The sequence shown here is derived from an EMBL/GenBank/DDBJ whole genome shotgun (WGS) entry which is preliminary data.</text>
</comment>
<sequence length="144" mass="17499">MIKLQNNRAKYQIQQSIKLCFLGQIEYSFFQQQGIVSSVNRRKQFKIINGSQKHRQAQNLIQFLIKAYQNLNNFYSINCRQLFNSQNDTQLRIFDTKYNKYQHFLVVFRIQFTFKRFVFLRLLQNSQYLCAQKINQLFGILMIY</sequence>
<dbReference type="Proteomes" id="UP000688137">
    <property type="component" value="Unassembled WGS sequence"/>
</dbReference>
<protein>
    <submittedName>
        <fullName evidence="1">Uncharacterized protein</fullName>
    </submittedName>
</protein>
<reference evidence="1" key="1">
    <citation type="submission" date="2021-01" db="EMBL/GenBank/DDBJ databases">
        <authorList>
            <consortium name="Genoscope - CEA"/>
            <person name="William W."/>
        </authorList>
    </citation>
    <scope>NUCLEOTIDE SEQUENCE</scope>
</reference>
<dbReference type="AlphaFoldDB" id="A0A8S1LCP9"/>
<gene>
    <name evidence="1" type="ORF">PPRIM_AZ9-3.1.T0370210</name>
</gene>
<accession>A0A8S1LCP9</accession>
<organism evidence="1 2">
    <name type="scientific">Paramecium primaurelia</name>
    <dbReference type="NCBI Taxonomy" id="5886"/>
    <lineage>
        <taxon>Eukaryota</taxon>
        <taxon>Sar</taxon>
        <taxon>Alveolata</taxon>
        <taxon>Ciliophora</taxon>
        <taxon>Intramacronucleata</taxon>
        <taxon>Oligohymenophorea</taxon>
        <taxon>Peniculida</taxon>
        <taxon>Parameciidae</taxon>
        <taxon>Paramecium</taxon>
    </lineage>
</organism>
<proteinExistence type="predicted"/>
<evidence type="ECO:0000313" key="2">
    <source>
        <dbReference type="Proteomes" id="UP000688137"/>
    </source>
</evidence>